<dbReference type="PANTHER" id="PTHR43687:SF6">
    <property type="entry name" value="L-ASPARTATE SEMIALDEHYDE SULFURTRANSFERASE IRON-SULFUR SUBUNIT"/>
    <property type="match status" value="1"/>
</dbReference>
<evidence type="ECO:0000256" key="3">
    <source>
        <dbReference type="ARBA" id="ARBA00022723"/>
    </source>
</evidence>
<accession>A0AAW6TWK8</accession>
<organism evidence="9 10">
    <name type="scientific">Anaerobaca lacustris</name>
    <dbReference type="NCBI Taxonomy" id="3044600"/>
    <lineage>
        <taxon>Bacteria</taxon>
        <taxon>Pseudomonadati</taxon>
        <taxon>Planctomycetota</taxon>
        <taxon>Phycisphaerae</taxon>
        <taxon>Sedimentisphaerales</taxon>
        <taxon>Anaerobacaceae</taxon>
        <taxon>Anaerobaca</taxon>
    </lineage>
</organism>
<dbReference type="PANTHER" id="PTHR43687">
    <property type="entry name" value="ADENYLYLSULFATE REDUCTASE, BETA SUBUNIT"/>
    <property type="match status" value="1"/>
</dbReference>
<keyword evidence="1" id="KW-0813">Transport</keyword>
<dbReference type="PROSITE" id="PS51379">
    <property type="entry name" value="4FE4S_FER_2"/>
    <property type="match status" value="2"/>
</dbReference>
<keyword evidence="5" id="KW-0249">Electron transport</keyword>
<dbReference type="InterPro" id="IPR017900">
    <property type="entry name" value="4Fe4S_Fe_S_CS"/>
</dbReference>
<evidence type="ECO:0000256" key="7">
    <source>
        <dbReference type="ARBA" id="ARBA00023014"/>
    </source>
</evidence>
<dbReference type="InterPro" id="IPR045865">
    <property type="entry name" value="ACT-like_dom_sf"/>
</dbReference>
<sequence>MSQTVTHKLMLYFPKCECEKPIIYHLVKDYNLIVNVYRARVTPEEEGYLVLDVTGTPADIDKGLAFVRTFNVTINHTGKGVTRDEERCTHCGQCVAHCPTKALHMPNEVTREVLYNEAECIECLACIRVCPFGACASAF</sequence>
<evidence type="ECO:0000313" key="9">
    <source>
        <dbReference type="EMBL" id="MDI6450083.1"/>
    </source>
</evidence>
<reference evidence="9" key="1">
    <citation type="submission" date="2023-05" db="EMBL/GenBank/DDBJ databases">
        <title>Anaerotaeda fermentans gen. nov., sp. nov., a novel anaerobic planctomycete of the new family within the order Sedimentisphaerales isolated from Taman Peninsula, Russia.</title>
        <authorList>
            <person name="Khomyakova M.A."/>
            <person name="Merkel A.Y."/>
            <person name="Slobodkin A.I."/>
        </authorList>
    </citation>
    <scope>NUCLEOTIDE SEQUENCE</scope>
    <source>
        <strain evidence="9">M17dextr</strain>
    </source>
</reference>
<evidence type="ECO:0000259" key="8">
    <source>
        <dbReference type="PROSITE" id="PS51379"/>
    </source>
</evidence>
<evidence type="ECO:0000256" key="6">
    <source>
        <dbReference type="ARBA" id="ARBA00023004"/>
    </source>
</evidence>
<keyword evidence="3" id="KW-0479">Metal-binding</keyword>
<proteinExistence type="predicted"/>
<dbReference type="Gene3D" id="3.30.70.260">
    <property type="match status" value="1"/>
</dbReference>
<dbReference type="InterPro" id="IPR017896">
    <property type="entry name" value="4Fe4S_Fe-S-bd"/>
</dbReference>
<feature type="domain" description="4Fe-4S ferredoxin-type" evidence="8">
    <location>
        <begin position="111"/>
        <end position="139"/>
    </location>
</feature>
<comment type="caution">
    <text evidence="9">The sequence shown here is derived from an EMBL/GenBank/DDBJ whole genome shotgun (WGS) entry which is preliminary data.</text>
</comment>
<dbReference type="SUPFAM" id="SSF55021">
    <property type="entry name" value="ACT-like"/>
    <property type="match status" value="1"/>
</dbReference>
<evidence type="ECO:0000313" key="10">
    <source>
        <dbReference type="Proteomes" id="UP001431776"/>
    </source>
</evidence>
<keyword evidence="10" id="KW-1185">Reference proteome</keyword>
<gene>
    <name evidence="9" type="ORF">QJ522_13575</name>
</gene>
<evidence type="ECO:0000256" key="4">
    <source>
        <dbReference type="ARBA" id="ARBA00022737"/>
    </source>
</evidence>
<evidence type="ECO:0000256" key="5">
    <source>
        <dbReference type="ARBA" id="ARBA00022982"/>
    </source>
</evidence>
<evidence type="ECO:0000256" key="2">
    <source>
        <dbReference type="ARBA" id="ARBA00022485"/>
    </source>
</evidence>
<protein>
    <submittedName>
        <fullName evidence="9">4Fe-4S dicluster domain-containing protein</fullName>
    </submittedName>
</protein>
<dbReference type="GO" id="GO:0046872">
    <property type="term" value="F:metal ion binding"/>
    <property type="evidence" value="ECO:0007669"/>
    <property type="project" value="UniProtKB-KW"/>
</dbReference>
<dbReference type="Gene3D" id="3.30.70.20">
    <property type="match status" value="1"/>
</dbReference>
<evidence type="ECO:0000256" key="1">
    <source>
        <dbReference type="ARBA" id="ARBA00022448"/>
    </source>
</evidence>
<dbReference type="EMBL" id="JASCXX010000016">
    <property type="protein sequence ID" value="MDI6450083.1"/>
    <property type="molecule type" value="Genomic_DNA"/>
</dbReference>
<dbReference type="Pfam" id="PF12838">
    <property type="entry name" value="Fer4_7"/>
    <property type="match status" value="1"/>
</dbReference>
<dbReference type="RefSeq" id="WP_349245492.1">
    <property type="nucleotide sequence ID" value="NZ_JASCXX010000016.1"/>
</dbReference>
<dbReference type="SMART" id="SM00930">
    <property type="entry name" value="NIL"/>
    <property type="match status" value="1"/>
</dbReference>
<name>A0AAW6TWK8_9BACT</name>
<dbReference type="InterPro" id="IPR018449">
    <property type="entry name" value="NIL_domain"/>
</dbReference>
<dbReference type="PROSITE" id="PS00198">
    <property type="entry name" value="4FE4S_FER_1"/>
    <property type="match status" value="2"/>
</dbReference>
<keyword evidence="7" id="KW-0411">Iron-sulfur</keyword>
<dbReference type="Pfam" id="PF09383">
    <property type="entry name" value="NIL"/>
    <property type="match status" value="1"/>
</dbReference>
<dbReference type="Proteomes" id="UP001431776">
    <property type="component" value="Unassembled WGS sequence"/>
</dbReference>
<dbReference type="GO" id="GO:0051539">
    <property type="term" value="F:4 iron, 4 sulfur cluster binding"/>
    <property type="evidence" value="ECO:0007669"/>
    <property type="project" value="UniProtKB-KW"/>
</dbReference>
<dbReference type="InterPro" id="IPR050572">
    <property type="entry name" value="Fe-S_Ferredoxin"/>
</dbReference>
<keyword evidence="2" id="KW-0004">4Fe-4S</keyword>
<keyword evidence="4" id="KW-0677">Repeat</keyword>
<keyword evidence="6" id="KW-0408">Iron</keyword>
<dbReference type="AlphaFoldDB" id="A0AAW6TWK8"/>
<feature type="domain" description="4Fe-4S ferredoxin-type" evidence="8">
    <location>
        <begin position="79"/>
        <end position="108"/>
    </location>
</feature>
<dbReference type="SUPFAM" id="SSF54862">
    <property type="entry name" value="4Fe-4S ferredoxins"/>
    <property type="match status" value="1"/>
</dbReference>